<dbReference type="SUPFAM" id="SSF161098">
    <property type="entry name" value="MetI-like"/>
    <property type="match status" value="1"/>
</dbReference>
<evidence type="ECO:0000256" key="6">
    <source>
        <dbReference type="ARBA" id="ARBA00023136"/>
    </source>
</evidence>
<feature type="transmembrane region" description="Helical" evidence="7">
    <location>
        <begin position="153"/>
        <end position="175"/>
    </location>
</feature>
<evidence type="ECO:0000256" key="1">
    <source>
        <dbReference type="ARBA" id="ARBA00004651"/>
    </source>
</evidence>
<dbReference type="PROSITE" id="PS50928">
    <property type="entry name" value="ABC_TM1"/>
    <property type="match status" value="1"/>
</dbReference>
<evidence type="ECO:0000259" key="8">
    <source>
        <dbReference type="PROSITE" id="PS50928"/>
    </source>
</evidence>
<dbReference type="Gene3D" id="1.10.3720.10">
    <property type="entry name" value="MetI-like"/>
    <property type="match status" value="1"/>
</dbReference>
<evidence type="ECO:0000313" key="9">
    <source>
        <dbReference type="EMBL" id="GGL73990.1"/>
    </source>
</evidence>
<feature type="transmembrane region" description="Helical" evidence="7">
    <location>
        <begin position="29"/>
        <end position="50"/>
    </location>
</feature>
<dbReference type="InterPro" id="IPR035906">
    <property type="entry name" value="MetI-like_sf"/>
</dbReference>
<feature type="transmembrane region" description="Helical" evidence="7">
    <location>
        <begin position="94"/>
        <end position="114"/>
    </location>
</feature>
<dbReference type="AlphaFoldDB" id="A0A917SFR0"/>
<dbReference type="PANTHER" id="PTHR43744:SF12">
    <property type="entry name" value="ABC TRANSPORTER PERMEASE PROTEIN MG189-RELATED"/>
    <property type="match status" value="1"/>
</dbReference>
<dbReference type="InterPro" id="IPR000515">
    <property type="entry name" value="MetI-like"/>
</dbReference>
<keyword evidence="3" id="KW-1003">Cell membrane</keyword>
<keyword evidence="4 7" id="KW-0812">Transmembrane</keyword>
<protein>
    <submittedName>
        <fullName evidence="9">Sugar transporter</fullName>
    </submittedName>
</protein>
<accession>A0A917SFR0</accession>
<organism evidence="9 10">
    <name type="scientific">Microlunatus endophyticus</name>
    <dbReference type="NCBI Taxonomy" id="1716077"/>
    <lineage>
        <taxon>Bacteria</taxon>
        <taxon>Bacillati</taxon>
        <taxon>Actinomycetota</taxon>
        <taxon>Actinomycetes</taxon>
        <taxon>Propionibacteriales</taxon>
        <taxon>Propionibacteriaceae</taxon>
        <taxon>Microlunatus</taxon>
    </lineage>
</organism>
<reference evidence="9" key="2">
    <citation type="submission" date="2020-09" db="EMBL/GenBank/DDBJ databases">
        <authorList>
            <person name="Sun Q."/>
            <person name="Zhou Y."/>
        </authorList>
    </citation>
    <scope>NUCLEOTIDE SEQUENCE</scope>
    <source>
        <strain evidence="9">CGMCC 4.7306</strain>
    </source>
</reference>
<feature type="transmembrane region" description="Helical" evidence="7">
    <location>
        <begin position="266"/>
        <end position="288"/>
    </location>
</feature>
<reference evidence="9" key="1">
    <citation type="journal article" date="2014" name="Int. J. Syst. Evol. Microbiol.">
        <title>Complete genome sequence of Corynebacterium casei LMG S-19264T (=DSM 44701T), isolated from a smear-ripened cheese.</title>
        <authorList>
            <consortium name="US DOE Joint Genome Institute (JGI-PGF)"/>
            <person name="Walter F."/>
            <person name="Albersmeier A."/>
            <person name="Kalinowski J."/>
            <person name="Ruckert C."/>
        </authorList>
    </citation>
    <scope>NUCLEOTIDE SEQUENCE</scope>
    <source>
        <strain evidence="9">CGMCC 4.7306</strain>
    </source>
</reference>
<dbReference type="PANTHER" id="PTHR43744">
    <property type="entry name" value="ABC TRANSPORTER PERMEASE PROTEIN MG189-RELATED-RELATED"/>
    <property type="match status" value="1"/>
</dbReference>
<dbReference type="GO" id="GO:0055085">
    <property type="term" value="P:transmembrane transport"/>
    <property type="evidence" value="ECO:0007669"/>
    <property type="project" value="InterPro"/>
</dbReference>
<evidence type="ECO:0000256" key="7">
    <source>
        <dbReference type="RuleBase" id="RU363032"/>
    </source>
</evidence>
<comment type="similarity">
    <text evidence="7">Belongs to the binding-protein-dependent transport system permease family.</text>
</comment>
<proteinExistence type="inferred from homology"/>
<evidence type="ECO:0000256" key="2">
    <source>
        <dbReference type="ARBA" id="ARBA00022448"/>
    </source>
</evidence>
<evidence type="ECO:0000256" key="4">
    <source>
        <dbReference type="ARBA" id="ARBA00022692"/>
    </source>
</evidence>
<feature type="transmembrane region" description="Helical" evidence="7">
    <location>
        <begin position="196"/>
        <end position="222"/>
    </location>
</feature>
<dbReference type="Proteomes" id="UP000613840">
    <property type="component" value="Unassembled WGS sequence"/>
</dbReference>
<dbReference type="RefSeq" id="WP_229670253.1">
    <property type="nucleotide sequence ID" value="NZ_BMMZ01000010.1"/>
</dbReference>
<evidence type="ECO:0000256" key="5">
    <source>
        <dbReference type="ARBA" id="ARBA00022989"/>
    </source>
</evidence>
<comment type="subcellular location">
    <subcellularLocation>
        <location evidence="1 7">Cell membrane</location>
        <topology evidence="1 7">Multi-pass membrane protein</topology>
    </subcellularLocation>
</comment>
<dbReference type="CDD" id="cd06261">
    <property type="entry name" value="TM_PBP2"/>
    <property type="match status" value="1"/>
</dbReference>
<name>A0A917SFR0_9ACTN</name>
<evidence type="ECO:0000256" key="3">
    <source>
        <dbReference type="ARBA" id="ARBA00022475"/>
    </source>
</evidence>
<keyword evidence="6 7" id="KW-0472">Membrane</keyword>
<gene>
    <name evidence="9" type="ORF">GCM10011575_35420</name>
</gene>
<feature type="domain" description="ABC transmembrane type-1" evidence="8">
    <location>
        <begin position="90"/>
        <end position="288"/>
    </location>
</feature>
<dbReference type="Pfam" id="PF00528">
    <property type="entry name" value="BPD_transp_1"/>
    <property type="match status" value="1"/>
</dbReference>
<dbReference type="EMBL" id="BMMZ01000010">
    <property type="protein sequence ID" value="GGL73990.1"/>
    <property type="molecule type" value="Genomic_DNA"/>
</dbReference>
<keyword evidence="9" id="KW-0762">Sugar transport</keyword>
<comment type="caution">
    <text evidence="9">The sequence shown here is derived from an EMBL/GenBank/DDBJ whole genome shotgun (WGS) entry which is preliminary data.</text>
</comment>
<dbReference type="GO" id="GO:0005886">
    <property type="term" value="C:plasma membrane"/>
    <property type="evidence" value="ECO:0007669"/>
    <property type="project" value="UniProtKB-SubCell"/>
</dbReference>
<keyword evidence="5 7" id="KW-1133">Transmembrane helix</keyword>
<keyword evidence="2 7" id="KW-0813">Transport</keyword>
<keyword evidence="10" id="KW-1185">Reference proteome</keyword>
<sequence>MSDTMSGDLRTDVRTVGDRKERAAIPRRVVAGIVIVLVCLAFCFPLWWMIVNSLRPGSLILNDPLGFDPRDFSLRNWQAMFANVPIIRALGNTAVVVGIKGGITMVFCPLAGYGFAKFDFPFNRQLFGFVMMTLMLPTLVLIIPLLVQMGELGWVNTFQALILPGAIDAFSVFWMRQVISDVPDELIDAAKIDGAGILRVFYSVIVPVIRPGLAALAVLSLFNIYNDLVWPIVAINSQDMQTLAVLLAGLATNVSGSQMSTSSADLWGQLMAASAFATIPTVIIFVALQRHFIAGLLAGSTR</sequence>
<evidence type="ECO:0000313" key="10">
    <source>
        <dbReference type="Proteomes" id="UP000613840"/>
    </source>
</evidence>
<feature type="transmembrane region" description="Helical" evidence="7">
    <location>
        <begin position="126"/>
        <end position="147"/>
    </location>
</feature>